<dbReference type="GO" id="GO:0005524">
    <property type="term" value="F:ATP binding"/>
    <property type="evidence" value="ECO:0007669"/>
    <property type="project" value="UniProtKB-UniRule"/>
</dbReference>
<dbReference type="AlphaFoldDB" id="A0A913Y8Z8"/>
<dbReference type="OrthoDB" id="535945at2759"/>
<feature type="binding site" evidence="14">
    <location>
        <position position="410"/>
    </location>
    <ligand>
        <name>ATP</name>
        <dbReference type="ChEBI" id="CHEBI:30616"/>
    </ligand>
</feature>
<keyword evidence="8" id="KW-0418">Kinase</keyword>
<dbReference type="InterPro" id="IPR008266">
    <property type="entry name" value="Tyr_kinase_AS"/>
</dbReference>
<dbReference type="GO" id="GO:0007169">
    <property type="term" value="P:cell surface receptor protein tyrosine kinase signaling pathway"/>
    <property type="evidence" value="ECO:0007669"/>
    <property type="project" value="TreeGrafter"/>
</dbReference>
<dbReference type="GO" id="GO:0012505">
    <property type="term" value="C:endomembrane system"/>
    <property type="evidence" value="ECO:0007669"/>
    <property type="project" value="UniProtKB-SubCell"/>
</dbReference>
<dbReference type="Proteomes" id="UP000887567">
    <property type="component" value="Unplaced"/>
</dbReference>
<keyword evidence="9 14" id="KW-0067">ATP-binding</keyword>
<dbReference type="SMART" id="SM00219">
    <property type="entry name" value="TyrKc"/>
    <property type="match status" value="1"/>
</dbReference>
<dbReference type="PANTHER" id="PTHR24416:SF525">
    <property type="entry name" value="INSULIN-LIKE RECEPTOR"/>
    <property type="match status" value="1"/>
</dbReference>
<evidence type="ECO:0000256" key="4">
    <source>
        <dbReference type="ARBA" id="ARBA00022692"/>
    </source>
</evidence>
<dbReference type="Pfam" id="PF07714">
    <property type="entry name" value="PK_Tyr_Ser-Thr"/>
    <property type="match status" value="1"/>
</dbReference>
<dbReference type="PRINTS" id="PR00109">
    <property type="entry name" value="TYRKINASE"/>
</dbReference>
<dbReference type="GO" id="GO:0050793">
    <property type="term" value="P:regulation of developmental process"/>
    <property type="evidence" value="ECO:0007669"/>
    <property type="project" value="UniProtKB-ARBA"/>
</dbReference>
<feature type="compositionally biased region" description="Basic and acidic residues" evidence="15">
    <location>
        <begin position="291"/>
        <end position="300"/>
    </location>
</feature>
<evidence type="ECO:0000256" key="1">
    <source>
        <dbReference type="ARBA" id="ARBA00004308"/>
    </source>
</evidence>
<dbReference type="PROSITE" id="PS50011">
    <property type="entry name" value="PROTEIN_KINASE_DOM"/>
    <property type="match status" value="1"/>
</dbReference>
<evidence type="ECO:0000256" key="8">
    <source>
        <dbReference type="ARBA" id="ARBA00022777"/>
    </source>
</evidence>
<dbReference type="InterPro" id="IPR032675">
    <property type="entry name" value="LRR_dom_sf"/>
</dbReference>
<keyword evidence="10" id="KW-1133">Transmembrane helix</keyword>
<evidence type="ECO:0000256" key="10">
    <source>
        <dbReference type="ARBA" id="ARBA00022989"/>
    </source>
</evidence>
<dbReference type="InterPro" id="IPR000719">
    <property type="entry name" value="Prot_kinase_dom"/>
</dbReference>
<dbReference type="EnsemblMetazoa" id="XM_021061078.2">
    <property type="protein sequence ID" value="XP_020916737.1"/>
    <property type="gene ID" value="LOC110254117"/>
</dbReference>
<sequence length="657" mass="75000">MGDFRQVLSSAVQRLVGKMEDESQNVFEFKSLDKGGVPLFFSSAISYEPLTFKGKKSSKWNHDVLKLMYYSDHFGNNQQSPIPECIFMTDYFTIDDNTGYVDHSGNNQQSPIPECIFMTDYFTIDDNTGYVDHSGNNQQSPIPECISMTDNVTTDDNTGYVDHSSNNQQSPIPECIFMTDYFTIDDNTGYVDHSGNNQQSPIPECIFMTDYFTIDDNTGYVDHSGNNQQSPIPECISMTDNVTTDDNTGYVDHSSNNQQSPIPECIFMKDNVTTNSSAKQQEADQIMELQDHPVPDPDQKRQKRGYQPPVPDAQLEDHHMQPLNHEDGTDDGSGSSSQVSNNYEQMPCGLHIHSIEELKNGVHKKFLIDKRDLTWKNKLGEGQFGIVYEGIWSKVELGTVVPKKKRVAMKELRRTADDKSQEDFIKEAINMSKLAVQISSKHIIKFIGICLDENEDISKLMIITELAPFGNLKLYLNKVKEKGDTFKLSVLVDFCVQICNGMADLESNNVLHRDIALRNILVASEDPYLIKISDFGLARLSEYYKCERGRFPLKWYAPESITYHRFTSKSDVWSFGVAMWEVFSYGAQPYPEIKDCKMIIYHICKGNRLPKPVNCPDDIYNIMKQCWDYDPKSRPSFYELSSSLLDDIKNKYCKQEQ</sequence>
<evidence type="ECO:0000313" key="17">
    <source>
        <dbReference type="EnsemblMetazoa" id="XP_020916737.1"/>
    </source>
</evidence>
<dbReference type="SUPFAM" id="SSF69360">
    <property type="entry name" value="Cell wall binding repeat"/>
    <property type="match status" value="1"/>
</dbReference>
<feature type="region of interest" description="Disordered" evidence="15">
    <location>
        <begin position="222"/>
        <end position="263"/>
    </location>
</feature>
<keyword evidence="7 14" id="KW-0547">Nucleotide-binding</keyword>
<feature type="region of interest" description="Disordered" evidence="15">
    <location>
        <begin position="291"/>
        <end position="343"/>
    </location>
</feature>
<evidence type="ECO:0000256" key="6">
    <source>
        <dbReference type="ARBA" id="ARBA00022737"/>
    </source>
</evidence>
<dbReference type="GO" id="GO:0005886">
    <property type="term" value="C:plasma membrane"/>
    <property type="evidence" value="ECO:0007669"/>
    <property type="project" value="TreeGrafter"/>
</dbReference>
<dbReference type="Gene3D" id="3.80.10.10">
    <property type="entry name" value="Ribonuclease Inhibitor"/>
    <property type="match status" value="1"/>
</dbReference>
<evidence type="ECO:0000256" key="15">
    <source>
        <dbReference type="SAM" id="MobiDB-lite"/>
    </source>
</evidence>
<evidence type="ECO:0000256" key="2">
    <source>
        <dbReference type="ARBA" id="ARBA00004479"/>
    </source>
</evidence>
<dbReference type="InterPro" id="IPR020635">
    <property type="entry name" value="Tyr_kinase_cat_dom"/>
</dbReference>
<keyword evidence="12" id="KW-0829">Tyrosine-protein kinase</keyword>
<proteinExistence type="predicted"/>
<organism evidence="17 18">
    <name type="scientific">Exaiptasia diaphana</name>
    <name type="common">Tropical sea anemone</name>
    <name type="synonym">Aiptasia pulchella</name>
    <dbReference type="NCBI Taxonomy" id="2652724"/>
    <lineage>
        <taxon>Eukaryota</taxon>
        <taxon>Metazoa</taxon>
        <taxon>Cnidaria</taxon>
        <taxon>Anthozoa</taxon>
        <taxon>Hexacorallia</taxon>
        <taxon>Actiniaria</taxon>
        <taxon>Aiptasiidae</taxon>
        <taxon>Exaiptasia</taxon>
    </lineage>
</organism>
<evidence type="ECO:0000313" key="18">
    <source>
        <dbReference type="Proteomes" id="UP000887567"/>
    </source>
</evidence>
<feature type="compositionally biased region" description="Basic and acidic residues" evidence="15">
    <location>
        <begin position="315"/>
        <end position="327"/>
    </location>
</feature>
<accession>A0A913Y8Z8</accession>
<evidence type="ECO:0000256" key="12">
    <source>
        <dbReference type="ARBA" id="ARBA00023137"/>
    </source>
</evidence>
<name>A0A913Y8Z8_EXADI</name>
<evidence type="ECO:0000259" key="16">
    <source>
        <dbReference type="PROSITE" id="PS50011"/>
    </source>
</evidence>
<evidence type="ECO:0000256" key="14">
    <source>
        <dbReference type="PROSITE-ProRule" id="PRU10141"/>
    </source>
</evidence>
<evidence type="ECO:0000256" key="9">
    <source>
        <dbReference type="ARBA" id="ARBA00022840"/>
    </source>
</evidence>
<reference evidence="17" key="1">
    <citation type="submission" date="2022-11" db="UniProtKB">
        <authorList>
            <consortium name="EnsemblMetazoa"/>
        </authorList>
    </citation>
    <scope>IDENTIFICATION</scope>
</reference>
<evidence type="ECO:0000256" key="13">
    <source>
        <dbReference type="ARBA" id="ARBA00051243"/>
    </source>
</evidence>
<dbReference type="GO" id="GO:0043235">
    <property type="term" value="C:receptor complex"/>
    <property type="evidence" value="ECO:0007669"/>
    <property type="project" value="TreeGrafter"/>
</dbReference>
<dbReference type="PROSITE" id="PS00109">
    <property type="entry name" value="PROTEIN_KINASE_TYR"/>
    <property type="match status" value="1"/>
</dbReference>
<dbReference type="InterPro" id="IPR017441">
    <property type="entry name" value="Protein_kinase_ATP_BS"/>
</dbReference>
<dbReference type="FunFam" id="1.10.510.10:FF:001512">
    <property type="entry name" value="Receptor tyrosine-protein kinase erbB-2"/>
    <property type="match status" value="1"/>
</dbReference>
<keyword evidence="3" id="KW-0808">Transferase</keyword>
<dbReference type="GO" id="GO:0004714">
    <property type="term" value="F:transmembrane receptor protein tyrosine kinase activity"/>
    <property type="evidence" value="ECO:0007669"/>
    <property type="project" value="UniProtKB-EC"/>
</dbReference>
<dbReference type="CDD" id="cd00192">
    <property type="entry name" value="PTKc"/>
    <property type="match status" value="1"/>
</dbReference>
<dbReference type="SUPFAM" id="SSF56112">
    <property type="entry name" value="Protein kinase-like (PK-like)"/>
    <property type="match status" value="1"/>
</dbReference>
<dbReference type="InterPro" id="IPR050122">
    <property type="entry name" value="RTK"/>
</dbReference>
<evidence type="ECO:0000256" key="5">
    <source>
        <dbReference type="ARBA" id="ARBA00022729"/>
    </source>
</evidence>
<comment type="catalytic activity">
    <reaction evidence="13">
        <text>L-tyrosyl-[protein] + ATP = O-phospho-L-tyrosyl-[protein] + ADP + H(+)</text>
        <dbReference type="Rhea" id="RHEA:10596"/>
        <dbReference type="Rhea" id="RHEA-COMP:10136"/>
        <dbReference type="Rhea" id="RHEA-COMP:20101"/>
        <dbReference type="ChEBI" id="CHEBI:15378"/>
        <dbReference type="ChEBI" id="CHEBI:30616"/>
        <dbReference type="ChEBI" id="CHEBI:46858"/>
        <dbReference type="ChEBI" id="CHEBI:61978"/>
        <dbReference type="ChEBI" id="CHEBI:456216"/>
        <dbReference type="EC" id="2.7.10.1"/>
    </reaction>
</comment>
<dbReference type="GO" id="GO:0030182">
    <property type="term" value="P:neuron differentiation"/>
    <property type="evidence" value="ECO:0007669"/>
    <property type="project" value="UniProtKB-ARBA"/>
</dbReference>
<keyword evidence="11" id="KW-0472">Membrane</keyword>
<keyword evidence="18" id="KW-1185">Reference proteome</keyword>
<feature type="compositionally biased region" description="Polar residues" evidence="15">
    <location>
        <begin position="238"/>
        <end position="261"/>
    </location>
</feature>
<dbReference type="GeneID" id="110254117"/>
<dbReference type="RefSeq" id="XP_020916737.1">
    <property type="nucleotide sequence ID" value="XM_021061078.2"/>
</dbReference>
<dbReference type="Gene3D" id="1.10.510.10">
    <property type="entry name" value="Transferase(Phosphotransferase) domain 1"/>
    <property type="match status" value="1"/>
</dbReference>
<dbReference type="InterPro" id="IPR001245">
    <property type="entry name" value="Ser-Thr/Tyr_kinase_cat_dom"/>
</dbReference>
<dbReference type="PROSITE" id="PS00107">
    <property type="entry name" value="PROTEIN_KINASE_ATP"/>
    <property type="match status" value="1"/>
</dbReference>
<comment type="subcellular location">
    <subcellularLocation>
        <location evidence="1">Endomembrane system</location>
    </subcellularLocation>
    <subcellularLocation>
        <location evidence="2">Membrane</location>
        <topology evidence="2">Single-pass type I membrane protein</topology>
    </subcellularLocation>
</comment>
<dbReference type="PANTHER" id="PTHR24416">
    <property type="entry name" value="TYROSINE-PROTEIN KINASE RECEPTOR"/>
    <property type="match status" value="1"/>
</dbReference>
<keyword evidence="4" id="KW-0812">Transmembrane</keyword>
<evidence type="ECO:0000256" key="7">
    <source>
        <dbReference type="ARBA" id="ARBA00022741"/>
    </source>
</evidence>
<protein>
    <recommendedName>
        <fullName evidence="16">Protein kinase domain-containing protein</fullName>
    </recommendedName>
</protein>
<evidence type="ECO:0000256" key="11">
    <source>
        <dbReference type="ARBA" id="ARBA00023136"/>
    </source>
</evidence>
<evidence type="ECO:0000256" key="3">
    <source>
        <dbReference type="ARBA" id="ARBA00022679"/>
    </source>
</evidence>
<keyword evidence="5" id="KW-0732">Signal</keyword>
<dbReference type="GO" id="GO:0048468">
    <property type="term" value="P:cell development"/>
    <property type="evidence" value="ECO:0007669"/>
    <property type="project" value="UniProtKB-ARBA"/>
</dbReference>
<keyword evidence="6" id="KW-0677">Repeat</keyword>
<feature type="domain" description="Protein kinase" evidence="16">
    <location>
        <begin position="373"/>
        <end position="645"/>
    </location>
</feature>
<dbReference type="InterPro" id="IPR011009">
    <property type="entry name" value="Kinase-like_dom_sf"/>
</dbReference>